<dbReference type="Proteomes" id="UP000015500">
    <property type="component" value="Chromosome"/>
</dbReference>
<dbReference type="PIRSF" id="PIRSF000538">
    <property type="entry name" value="GlpK"/>
    <property type="match status" value="1"/>
</dbReference>
<dbReference type="KEGG" id="gjf:M493_05010"/>
<evidence type="ECO:0000259" key="5">
    <source>
        <dbReference type="Pfam" id="PF02782"/>
    </source>
</evidence>
<protein>
    <recommendedName>
        <fullName evidence="8">Gluconokinase</fullName>
    </recommendedName>
</protein>
<evidence type="ECO:0000256" key="2">
    <source>
        <dbReference type="ARBA" id="ARBA00022679"/>
    </source>
</evidence>
<evidence type="ECO:0000259" key="4">
    <source>
        <dbReference type="Pfam" id="PF00370"/>
    </source>
</evidence>
<evidence type="ECO:0008006" key="8">
    <source>
        <dbReference type="Google" id="ProtNLM"/>
    </source>
</evidence>
<dbReference type="PANTHER" id="PTHR43095:SF2">
    <property type="entry name" value="GLUCONOKINASE"/>
    <property type="match status" value="1"/>
</dbReference>
<name>S5YX97_GEOG3</name>
<dbReference type="OrthoDB" id="9805576at2"/>
<reference evidence="6 7" key="1">
    <citation type="journal article" date="2014" name="Genome Announc.">
        <title>Complete Genome Sequence of the Thermophilic Polychlorinated Biphenyl Degrader Geobacillus sp. Strain JF8 (NBRC 109937).</title>
        <authorList>
            <person name="Shintani M."/>
            <person name="Ohtsubo Y."/>
            <person name="Fukuda K."/>
            <person name="Hosoyama A."/>
            <person name="Ohji S."/>
            <person name="Yamazoe A."/>
            <person name="Fujita N."/>
            <person name="Nagata Y."/>
            <person name="Tsuda M."/>
            <person name="Hatta T."/>
            <person name="Kimbara K."/>
        </authorList>
    </citation>
    <scope>NUCLEOTIDE SEQUENCE [LARGE SCALE GENOMIC DNA]</scope>
    <source>
        <strain evidence="6 7">JF8</strain>
    </source>
</reference>
<feature type="domain" description="Carbohydrate kinase FGGY N-terminal" evidence="4">
    <location>
        <begin position="5"/>
        <end position="248"/>
    </location>
</feature>
<dbReference type="InterPro" id="IPR050406">
    <property type="entry name" value="FGGY_Carb_Kinase"/>
</dbReference>
<dbReference type="PATRIC" id="fig|1345697.3.peg.904"/>
<evidence type="ECO:0000313" key="6">
    <source>
        <dbReference type="EMBL" id="AGT31304.1"/>
    </source>
</evidence>
<keyword evidence="3" id="KW-0418">Kinase</keyword>
<dbReference type="Pfam" id="PF02782">
    <property type="entry name" value="FGGY_C"/>
    <property type="match status" value="1"/>
</dbReference>
<dbReference type="InterPro" id="IPR000577">
    <property type="entry name" value="Carb_kinase_FGGY"/>
</dbReference>
<dbReference type="CDD" id="cd07770">
    <property type="entry name" value="ASKHA_NBD_FGGY_GntK"/>
    <property type="match status" value="1"/>
</dbReference>
<dbReference type="AlphaFoldDB" id="S5YX97"/>
<dbReference type="HOGENOM" id="CLU_009281_3_2_9"/>
<dbReference type="InterPro" id="IPR018485">
    <property type="entry name" value="FGGY_C"/>
</dbReference>
<dbReference type="STRING" id="1921421.M493_05010"/>
<feature type="domain" description="Carbohydrate kinase FGGY C-terminal" evidence="5">
    <location>
        <begin position="258"/>
        <end position="442"/>
    </location>
</feature>
<evidence type="ECO:0000256" key="1">
    <source>
        <dbReference type="ARBA" id="ARBA00009156"/>
    </source>
</evidence>
<comment type="similarity">
    <text evidence="1">Belongs to the FGGY kinase family.</text>
</comment>
<dbReference type="PANTHER" id="PTHR43095">
    <property type="entry name" value="SUGAR KINASE"/>
    <property type="match status" value="1"/>
</dbReference>
<evidence type="ECO:0000313" key="7">
    <source>
        <dbReference type="Proteomes" id="UP000015500"/>
    </source>
</evidence>
<dbReference type="GO" id="GO:0016301">
    <property type="term" value="F:kinase activity"/>
    <property type="evidence" value="ECO:0007669"/>
    <property type="project" value="UniProtKB-KW"/>
</dbReference>
<evidence type="ECO:0000256" key="3">
    <source>
        <dbReference type="ARBA" id="ARBA00022777"/>
    </source>
</evidence>
<proteinExistence type="inferred from homology"/>
<dbReference type="InterPro" id="IPR018484">
    <property type="entry name" value="FGGY_N"/>
</dbReference>
<dbReference type="GO" id="GO:0005975">
    <property type="term" value="P:carbohydrate metabolic process"/>
    <property type="evidence" value="ECO:0007669"/>
    <property type="project" value="InterPro"/>
</dbReference>
<dbReference type="Pfam" id="PF00370">
    <property type="entry name" value="FGGY_N"/>
    <property type="match status" value="1"/>
</dbReference>
<accession>S5YX97</accession>
<dbReference type="RefSeq" id="WP_020959112.1">
    <property type="nucleotide sequence ID" value="NC_022080.4"/>
</dbReference>
<keyword evidence="2" id="KW-0808">Transferase</keyword>
<organism evidence="6 7">
    <name type="scientific">Geobacillus genomosp. 3</name>
    <dbReference type="NCBI Taxonomy" id="1921421"/>
    <lineage>
        <taxon>Bacteria</taxon>
        <taxon>Bacillati</taxon>
        <taxon>Bacillota</taxon>
        <taxon>Bacilli</taxon>
        <taxon>Bacillales</taxon>
        <taxon>Anoxybacillaceae</taxon>
        <taxon>Geobacillus</taxon>
    </lineage>
</organism>
<gene>
    <name evidence="6" type="ORF">M493_05010</name>
</gene>
<dbReference type="InterPro" id="IPR043129">
    <property type="entry name" value="ATPase_NBD"/>
</dbReference>
<sequence length="493" mass="54432">MAKEYVIGLDLGTTSVKACVFHRSGQLMAEAEKMNTFHYPKQGWVEQDAAEIERSAVLAVREAIRQAGISQKELLAVGLSAAMHSLVCVDKDGHPLSPALIWADGRSAPQAEQLRKTMGKTVYAKTGTPVHPMTPLAKLLWMKETKYTPYERAFSFLSIKEYVVRRWFHTNVIDYSMASATGLFNPSTFQWEPELLKLAGIREDQLSELVPPTYVMTGVDEAVAEQMGIPRDLPFVIGAADGQLANLGIGAIFPGEVAVSVGTSGAVRQMTREPKMSENGETFCYAFTKERFIIGGPSNNGGIALQWLKDIMNDQRSFSQFLEDAARAVPGADGLIFLPYINGERAPLWDPRAKGGFYGATVTHKQEHFIRAVMEGITFNLYQIGKALETLAGKPKKLYVSGGLARSPLWLQILADVFDAEIGVPKSHHGAAWGAAWTALVAIGEAESLEAIKAHIPMGETVMPNEDNRKAYKEVYERYERLVRHMASYFQKE</sequence>
<dbReference type="Gene3D" id="3.30.420.40">
    <property type="match status" value="2"/>
</dbReference>
<dbReference type="EMBL" id="CP006254">
    <property type="protein sequence ID" value="AGT31304.1"/>
    <property type="molecule type" value="Genomic_DNA"/>
</dbReference>
<keyword evidence="7" id="KW-1185">Reference proteome</keyword>
<dbReference type="SUPFAM" id="SSF53067">
    <property type="entry name" value="Actin-like ATPase domain"/>
    <property type="match status" value="2"/>
</dbReference>